<evidence type="ECO:0000313" key="2">
    <source>
        <dbReference type="Proteomes" id="UP000838878"/>
    </source>
</evidence>
<dbReference type="Proteomes" id="UP000838878">
    <property type="component" value="Chromosome 1"/>
</dbReference>
<name>A0A8J9V177_9NEOP</name>
<feature type="non-terminal residue" evidence="1">
    <location>
        <position position="114"/>
    </location>
</feature>
<gene>
    <name evidence="1" type="ORF">BINO364_LOCUS776</name>
</gene>
<keyword evidence="2" id="KW-1185">Reference proteome</keyword>
<organism evidence="1 2">
    <name type="scientific">Brenthis ino</name>
    <name type="common">lesser marbled fritillary</name>
    <dbReference type="NCBI Taxonomy" id="405034"/>
    <lineage>
        <taxon>Eukaryota</taxon>
        <taxon>Metazoa</taxon>
        <taxon>Ecdysozoa</taxon>
        <taxon>Arthropoda</taxon>
        <taxon>Hexapoda</taxon>
        <taxon>Insecta</taxon>
        <taxon>Pterygota</taxon>
        <taxon>Neoptera</taxon>
        <taxon>Endopterygota</taxon>
        <taxon>Lepidoptera</taxon>
        <taxon>Glossata</taxon>
        <taxon>Ditrysia</taxon>
        <taxon>Papilionoidea</taxon>
        <taxon>Nymphalidae</taxon>
        <taxon>Heliconiinae</taxon>
        <taxon>Argynnini</taxon>
        <taxon>Brenthis</taxon>
    </lineage>
</organism>
<evidence type="ECO:0000313" key="1">
    <source>
        <dbReference type="EMBL" id="CAH0713633.1"/>
    </source>
</evidence>
<protein>
    <submittedName>
        <fullName evidence="1">Uncharacterized protein</fullName>
    </submittedName>
</protein>
<dbReference type="EMBL" id="OV170221">
    <property type="protein sequence ID" value="CAH0713633.1"/>
    <property type="molecule type" value="Genomic_DNA"/>
</dbReference>
<sequence>MEAESSRPLLLITREEIFKTREFYDLDEQKIKEFIDAIKEWCKKQEHLVEASKYLTHDIIERLIYQSRGSLEATKTKIDRLFTTRGLLPQIVANKSPEEFEDFLQNLFVYANTP</sequence>
<proteinExistence type="predicted"/>
<reference evidence="1" key="1">
    <citation type="submission" date="2021-12" db="EMBL/GenBank/DDBJ databases">
        <authorList>
            <person name="Martin H S."/>
        </authorList>
    </citation>
    <scope>NUCLEOTIDE SEQUENCE</scope>
</reference>
<dbReference type="OrthoDB" id="6575879at2759"/>
<accession>A0A8J9V177</accession>
<dbReference type="AlphaFoldDB" id="A0A8J9V177"/>